<evidence type="ECO:0000259" key="4">
    <source>
        <dbReference type="Pfam" id="PF18962"/>
    </source>
</evidence>
<keyword evidence="6" id="KW-1185">Reference proteome</keyword>
<dbReference type="EMBL" id="JAIRBA010000009">
    <property type="protein sequence ID" value="MCG2418645.1"/>
    <property type="molecule type" value="Genomic_DNA"/>
</dbReference>
<dbReference type="GO" id="GO:0035591">
    <property type="term" value="F:signaling adaptor activity"/>
    <property type="evidence" value="ECO:0007669"/>
    <property type="project" value="TreeGrafter"/>
</dbReference>
<dbReference type="InterPro" id="IPR032675">
    <property type="entry name" value="LRR_dom_sf"/>
</dbReference>
<dbReference type="InterPro" id="IPR052574">
    <property type="entry name" value="CDIRP"/>
</dbReference>
<dbReference type="PANTHER" id="PTHR47566:SF1">
    <property type="entry name" value="PROTEIN NUD1"/>
    <property type="match status" value="1"/>
</dbReference>
<dbReference type="InterPro" id="IPR026444">
    <property type="entry name" value="Secre_tail"/>
</dbReference>
<name>A0A9X1QTV8_9FLAO</name>
<accession>A0A9X1QTV8</accession>
<feature type="domain" description="Secretion system C-terminal sorting" evidence="4">
    <location>
        <begin position="204"/>
        <end position="271"/>
    </location>
</feature>
<proteinExistence type="predicted"/>
<protein>
    <submittedName>
        <fullName evidence="5">T9SS type A sorting domain-containing protein</fullName>
    </submittedName>
</protein>
<reference evidence="5" key="1">
    <citation type="submission" date="2021-09" db="EMBL/GenBank/DDBJ databases">
        <title>Genome of Aequorivita sp. strain F47161.</title>
        <authorList>
            <person name="Wang Y."/>
        </authorList>
    </citation>
    <scope>NUCLEOTIDE SEQUENCE</scope>
    <source>
        <strain evidence="5">F47161</strain>
    </source>
</reference>
<sequence>MFVAYNNLSSLDLSSNINLKYLNCQNNELNNLILNSEYLIEIYCFENQLTNLDVSQAHLLTYLDCNFNNLFSLDVNQNENLNFLIASGNNLSELNVSNNRDLTYLNVGENNIISLDLSHNQNLISFLAPYNFPLDFLDIRNGNNANMNGINVTGTNALKCVIVDDASASYLDDWYIDPFTTFVNNEAECDALSVLSYEREQLLIYPNPSKSTLTVSFSKPAEYAILDLNGKNLKTGKLNMGLSRIIIDELSTGLYFFKVKTDLGSITKKLIKQ</sequence>
<evidence type="ECO:0000313" key="5">
    <source>
        <dbReference type="EMBL" id="MCG2418645.1"/>
    </source>
</evidence>
<evidence type="ECO:0000313" key="6">
    <source>
        <dbReference type="Proteomes" id="UP001139461"/>
    </source>
</evidence>
<gene>
    <name evidence="5" type="ORF">K8089_06385</name>
</gene>
<dbReference type="SUPFAM" id="SSF52058">
    <property type="entry name" value="L domain-like"/>
    <property type="match status" value="1"/>
</dbReference>
<dbReference type="PANTHER" id="PTHR47566">
    <property type="match status" value="1"/>
</dbReference>
<keyword evidence="3" id="KW-0677">Repeat</keyword>
<evidence type="ECO:0000256" key="1">
    <source>
        <dbReference type="ARBA" id="ARBA00022614"/>
    </source>
</evidence>
<evidence type="ECO:0000256" key="2">
    <source>
        <dbReference type="ARBA" id="ARBA00022729"/>
    </source>
</evidence>
<comment type="caution">
    <text evidence="5">The sequence shown here is derived from an EMBL/GenBank/DDBJ whole genome shotgun (WGS) entry which is preliminary data.</text>
</comment>
<dbReference type="Proteomes" id="UP001139461">
    <property type="component" value="Unassembled WGS sequence"/>
</dbReference>
<dbReference type="AlphaFoldDB" id="A0A9X1QTV8"/>
<dbReference type="Gene3D" id="3.80.10.10">
    <property type="entry name" value="Ribonuclease Inhibitor"/>
    <property type="match status" value="1"/>
</dbReference>
<organism evidence="5 6">
    <name type="scientific">Aequorivita vitellina</name>
    <dbReference type="NCBI Taxonomy" id="2874475"/>
    <lineage>
        <taxon>Bacteria</taxon>
        <taxon>Pseudomonadati</taxon>
        <taxon>Bacteroidota</taxon>
        <taxon>Flavobacteriia</taxon>
        <taxon>Flavobacteriales</taxon>
        <taxon>Flavobacteriaceae</taxon>
        <taxon>Aequorivita</taxon>
    </lineage>
</organism>
<dbReference type="Pfam" id="PF18962">
    <property type="entry name" value="Por_Secre_tail"/>
    <property type="match status" value="1"/>
</dbReference>
<dbReference type="NCBIfam" id="TIGR04183">
    <property type="entry name" value="Por_Secre_tail"/>
    <property type="match status" value="1"/>
</dbReference>
<evidence type="ECO:0000256" key="3">
    <source>
        <dbReference type="ARBA" id="ARBA00022737"/>
    </source>
</evidence>
<dbReference type="RefSeq" id="WP_237602454.1">
    <property type="nucleotide sequence ID" value="NZ_JAIRBA010000009.1"/>
</dbReference>
<keyword evidence="1" id="KW-0433">Leucine-rich repeat</keyword>
<keyword evidence="2" id="KW-0732">Signal</keyword>